<evidence type="ECO:0000313" key="2">
    <source>
        <dbReference type="EMBL" id="RPA78301.1"/>
    </source>
</evidence>
<keyword evidence="1" id="KW-0175">Coiled coil</keyword>
<dbReference type="Proteomes" id="UP000275078">
    <property type="component" value="Unassembled WGS sequence"/>
</dbReference>
<name>A0A3N4I251_ASCIM</name>
<keyword evidence="3" id="KW-1185">Reference proteome</keyword>
<reference evidence="2 3" key="1">
    <citation type="journal article" date="2018" name="Nat. Ecol. Evol.">
        <title>Pezizomycetes genomes reveal the molecular basis of ectomycorrhizal truffle lifestyle.</title>
        <authorList>
            <person name="Murat C."/>
            <person name="Payen T."/>
            <person name="Noel B."/>
            <person name="Kuo A."/>
            <person name="Morin E."/>
            <person name="Chen J."/>
            <person name="Kohler A."/>
            <person name="Krizsan K."/>
            <person name="Balestrini R."/>
            <person name="Da Silva C."/>
            <person name="Montanini B."/>
            <person name="Hainaut M."/>
            <person name="Levati E."/>
            <person name="Barry K.W."/>
            <person name="Belfiori B."/>
            <person name="Cichocki N."/>
            <person name="Clum A."/>
            <person name="Dockter R.B."/>
            <person name="Fauchery L."/>
            <person name="Guy J."/>
            <person name="Iotti M."/>
            <person name="Le Tacon F."/>
            <person name="Lindquist E.A."/>
            <person name="Lipzen A."/>
            <person name="Malagnac F."/>
            <person name="Mello A."/>
            <person name="Molinier V."/>
            <person name="Miyauchi S."/>
            <person name="Poulain J."/>
            <person name="Riccioni C."/>
            <person name="Rubini A."/>
            <person name="Sitrit Y."/>
            <person name="Splivallo R."/>
            <person name="Traeger S."/>
            <person name="Wang M."/>
            <person name="Zifcakova L."/>
            <person name="Wipf D."/>
            <person name="Zambonelli A."/>
            <person name="Paolocci F."/>
            <person name="Nowrousian M."/>
            <person name="Ottonello S."/>
            <person name="Baldrian P."/>
            <person name="Spatafora J.W."/>
            <person name="Henrissat B."/>
            <person name="Nagy L.G."/>
            <person name="Aury J.M."/>
            <person name="Wincker P."/>
            <person name="Grigoriev I.V."/>
            <person name="Bonfante P."/>
            <person name="Martin F.M."/>
        </authorList>
    </citation>
    <scope>NUCLEOTIDE SEQUENCE [LARGE SCALE GENOMIC DNA]</scope>
    <source>
        <strain evidence="2 3">RN42</strain>
    </source>
</reference>
<dbReference type="EMBL" id="ML119713">
    <property type="protein sequence ID" value="RPA78301.1"/>
    <property type="molecule type" value="Genomic_DNA"/>
</dbReference>
<organism evidence="2 3">
    <name type="scientific">Ascobolus immersus RN42</name>
    <dbReference type="NCBI Taxonomy" id="1160509"/>
    <lineage>
        <taxon>Eukaryota</taxon>
        <taxon>Fungi</taxon>
        <taxon>Dikarya</taxon>
        <taxon>Ascomycota</taxon>
        <taxon>Pezizomycotina</taxon>
        <taxon>Pezizomycetes</taxon>
        <taxon>Pezizales</taxon>
        <taxon>Ascobolaceae</taxon>
        <taxon>Ascobolus</taxon>
    </lineage>
</organism>
<protein>
    <submittedName>
        <fullName evidence="2">Uncharacterized protein</fullName>
    </submittedName>
</protein>
<evidence type="ECO:0000313" key="3">
    <source>
        <dbReference type="Proteomes" id="UP000275078"/>
    </source>
</evidence>
<gene>
    <name evidence="2" type="ORF">BJ508DRAFT_329427</name>
</gene>
<proteinExistence type="predicted"/>
<evidence type="ECO:0000256" key="1">
    <source>
        <dbReference type="SAM" id="Coils"/>
    </source>
</evidence>
<sequence>MISVPRREQAWLQASMKHTRKELQNLAYDYLDIVDEAIKRCYSIDVDIARAKYMRWLRNRPAWNRTWGHLKRAKRYLEYCVQDLVDLGGKVIEKTLKVEAEFRRWTDHIGTFYPAVEARGFKLCLKDKYKATDALTTVAQLLAGLHTEEEARGLRFEGEDKSQDALATVSQLLAGLHIEAEGIGEEEIERKEGKRDLASDRATDLLRLMLEAEEELAASNDTAEIQGLKAKSDTLQEKLGQFREAQKEYKEANDALHEAGERRFELRGNLEELKRAGETLEELRKRREECFTTFLEEEGELIEMIAECEASLESGVWKADK</sequence>
<dbReference type="AlphaFoldDB" id="A0A3N4I251"/>
<accession>A0A3N4I251</accession>
<feature type="coiled-coil region" evidence="1">
    <location>
        <begin position="225"/>
        <end position="286"/>
    </location>
</feature>